<dbReference type="RefSeq" id="WP_175594461.1">
    <property type="nucleotide sequence ID" value="NZ_JABWGN010000018.1"/>
</dbReference>
<gene>
    <name evidence="1" type="ORF">HTZ77_37240</name>
</gene>
<dbReference type="Gene3D" id="2.40.10.10">
    <property type="entry name" value="Trypsin-like serine proteases"/>
    <property type="match status" value="2"/>
</dbReference>
<comment type="caution">
    <text evidence="1">The sequence shown here is derived from an EMBL/GenBank/DDBJ whole genome shotgun (WGS) entry which is preliminary data.</text>
</comment>
<sequence>MAGISSWLAAGKTGRLKLLTIVALLPLTAFNLASAPAAASPAPTGTVVLAAEQQPRTHRPTLDRLKREAARKGISLEKAVDAYLAKQAKTDPAATANWPDGPVSIPDVAVDDLSAAHIEVLKGMAKAQGVSFSEAIDRHGAWPAAKQTLVRLQRALGGEFAGGERAEDGSNVWLGFKGQIPAQAVETARSLPLRVELQGNLGYTETELNETKNRIHRALLKDPRFSSVASYYDSRSGTVHSLVVPAPAARASVNDESARSAVSSLATNPSITVDVRVTEGPVSSDFADPYIRGGGDLQNCTSNFNVVAISNYDTRRHTTAGHCANGAQTRTYCNYPVDGGNCTSISLTNECWLGCASGEAALYTRGSLTLTRTFYYNAQNKAYVDGEDPVQWVGDAICKWGRFSGSSCGTVKRTNWSNDKSDNLFVTSIPVGNSTCRPGDSGGPAFTGGPATGSFTAYGLLVGEGALAGQSGLYCAFSHVSVYRDAFGYRVWIRE</sequence>
<dbReference type="SUPFAM" id="SSF50494">
    <property type="entry name" value="Trypsin-like serine proteases"/>
    <property type="match status" value="1"/>
</dbReference>
<dbReference type="EMBL" id="JABWGN010000018">
    <property type="protein sequence ID" value="NUW37007.1"/>
    <property type="molecule type" value="Genomic_DNA"/>
</dbReference>
<dbReference type="Proteomes" id="UP000586042">
    <property type="component" value="Unassembled WGS sequence"/>
</dbReference>
<dbReference type="AlphaFoldDB" id="A0A7Y6M730"/>
<organism evidence="1 2">
    <name type="scientific">Nonomuraea montanisoli</name>
    <dbReference type="NCBI Taxonomy" id="2741721"/>
    <lineage>
        <taxon>Bacteria</taxon>
        <taxon>Bacillati</taxon>
        <taxon>Actinomycetota</taxon>
        <taxon>Actinomycetes</taxon>
        <taxon>Streptosporangiales</taxon>
        <taxon>Streptosporangiaceae</taxon>
        <taxon>Nonomuraea</taxon>
    </lineage>
</organism>
<dbReference type="InterPro" id="IPR009003">
    <property type="entry name" value="Peptidase_S1_PA"/>
</dbReference>
<protein>
    <recommendedName>
        <fullName evidence="3">S1 family peptidase</fullName>
    </recommendedName>
</protein>
<evidence type="ECO:0000313" key="1">
    <source>
        <dbReference type="EMBL" id="NUW37007.1"/>
    </source>
</evidence>
<evidence type="ECO:0000313" key="2">
    <source>
        <dbReference type="Proteomes" id="UP000586042"/>
    </source>
</evidence>
<keyword evidence="2" id="KW-1185">Reference proteome</keyword>
<proteinExistence type="predicted"/>
<dbReference type="InterPro" id="IPR043504">
    <property type="entry name" value="Peptidase_S1_PA_chymotrypsin"/>
</dbReference>
<evidence type="ECO:0008006" key="3">
    <source>
        <dbReference type="Google" id="ProtNLM"/>
    </source>
</evidence>
<accession>A0A7Y6M730</accession>
<reference evidence="1 2" key="1">
    <citation type="submission" date="2020-06" db="EMBL/GenBank/DDBJ databases">
        <title>Nonomuraea sp. SMC257, a novel actinomycete isolated from soil.</title>
        <authorList>
            <person name="Chanama M."/>
        </authorList>
    </citation>
    <scope>NUCLEOTIDE SEQUENCE [LARGE SCALE GENOMIC DNA]</scope>
    <source>
        <strain evidence="1 2">SMC257</strain>
    </source>
</reference>
<name>A0A7Y6M730_9ACTN</name>